<dbReference type="EMBL" id="AZFI01000002">
    <property type="protein sequence ID" value="KRM31971.1"/>
    <property type="molecule type" value="Genomic_DNA"/>
</dbReference>
<evidence type="ECO:0000313" key="1">
    <source>
        <dbReference type="EMBL" id="KRM31971.1"/>
    </source>
</evidence>
<dbReference type="Proteomes" id="UP000051217">
    <property type="component" value="Unassembled WGS sequence"/>
</dbReference>
<organism evidence="1 2">
    <name type="scientific">Ligilactobacillus acidipiscis DSM 15836</name>
    <dbReference type="NCBI Taxonomy" id="1423716"/>
    <lineage>
        <taxon>Bacteria</taxon>
        <taxon>Bacillati</taxon>
        <taxon>Bacillota</taxon>
        <taxon>Bacilli</taxon>
        <taxon>Lactobacillales</taxon>
        <taxon>Lactobacillaceae</taxon>
        <taxon>Ligilactobacillus</taxon>
    </lineage>
</organism>
<evidence type="ECO:0000313" key="2">
    <source>
        <dbReference type="Proteomes" id="UP000051217"/>
    </source>
</evidence>
<comment type="caution">
    <text evidence="1">The sequence shown here is derived from an EMBL/GenBank/DDBJ whole genome shotgun (WGS) entry which is preliminary data.</text>
</comment>
<name>A0ABR5PNX1_9LACO</name>
<dbReference type="RefSeq" id="WP_056971142.1">
    <property type="nucleotide sequence ID" value="NZ_AZFI01000002.1"/>
</dbReference>
<sequence>MQYNFDRMADDMDTHSDEWQRQFVQYNMPRAPKELHDLNGDLITEDEVWMTDDGLVPMSQLVAYCKYKCDARICDVDMAIETVEEMGGYQYE</sequence>
<protein>
    <submittedName>
        <fullName evidence="1">Uncharacterized protein</fullName>
    </submittedName>
</protein>
<proteinExistence type="predicted"/>
<keyword evidence="2" id="KW-1185">Reference proteome</keyword>
<reference evidence="1 2" key="1">
    <citation type="journal article" date="2015" name="Genome Announc.">
        <title>Expanding the biotechnology potential of lactobacilli through comparative genomics of 213 strains and associated genera.</title>
        <authorList>
            <person name="Sun Z."/>
            <person name="Harris H.M."/>
            <person name="McCann A."/>
            <person name="Guo C."/>
            <person name="Argimon S."/>
            <person name="Zhang W."/>
            <person name="Yang X."/>
            <person name="Jeffery I.B."/>
            <person name="Cooney J.C."/>
            <person name="Kagawa T.F."/>
            <person name="Liu W."/>
            <person name="Song Y."/>
            <person name="Salvetti E."/>
            <person name="Wrobel A."/>
            <person name="Rasinkangas P."/>
            <person name="Parkhill J."/>
            <person name="Rea M.C."/>
            <person name="O'Sullivan O."/>
            <person name="Ritari J."/>
            <person name="Douillard F.P."/>
            <person name="Paul Ross R."/>
            <person name="Yang R."/>
            <person name="Briner A.E."/>
            <person name="Felis G.E."/>
            <person name="de Vos W.M."/>
            <person name="Barrangou R."/>
            <person name="Klaenhammer T.R."/>
            <person name="Caufield P.W."/>
            <person name="Cui Y."/>
            <person name="Zhang H."/>
            <person name="O'Toole P.W."/>
        </authorList>
    </citation>
    <scope>NUCLEOTIDE SEQUENCE [LARGE SCALE GENOMIC DNA]</scope>
    <source>
        <strain evidence="1 2">DSM 15836</strain>
    </source>
</reference>
<accession>A0ABR5PNX1</accession>
<gene>
    <name evidence="1" type="ORF">FC65_GL000881</name>
</gene>